<proteinExistence type="predicted"/>
<protein>
    <submittedName>
        <fullName evidence="2">Cation-binding protein</fullName>
    </submittedName>
</protein>
<keyword evidence="3" id="KW-1185">Reference proteome</keyword>
<reference evidence="2" key="1">
    <citation type="submission" date="2019-02" db="EMBL/GenBank/DDBJ databases">
        <authorList>
            <person name="Li S.-H."/>
        </authorList>
    </citation>
    <scope>NUCLEOTIDE SEQUENCE</scope>
    <source>
        <strain evidence="2">IMCC11814</strain>
    </source>
</reference>
<dbReference type="EMBL" id="SHNO01000001">
    <property type="protein sequence ID" value="MCX2978356.1"/>
    <property type="molecule type" value="Genomic_DNA"/>
</dbReference>
<comment type="caution">
    <text evidence="2">The sequence shown here is derived from an EMBL/GenBank/DDBJ whole genome shotgun (WGS) entry which is preliminary data.</text>
</comment>
<sequence>MAEDDNQNAPPGRSSQPLMKTLHAEHAHMSMVMQVFKEQLGAIECGEVVDTHVVYEVMDYMVTWPDRFHHPREDLIYARVAEIDPGALGDVDTLQRDHDNTAQVGRQLLKLIENWRLGEAAGSEVVTRGREYISHIYEHMNVEEKLIFPKVEATLTPRDWFELSEDDQLQGVSDSVFGPQVQREFRNMARKLRRGVRRSVERGTMVEWIGLDAFMESFEVVSIAYDSARSTAETHMRDALNDAFGYFRKAPLSAPVRCAANNTRLTFRLLGDIAEISLETLDDLSRVNQARKDRMRLLSREARR</sequence>
<dbReference type="Gene3D" id="1.20.120.520">
    <property type="entry name" value="nmb1532 protein domain like"/>
    <property type="match status" value="1"/>
</dbReference>
<accession>A0ABT3T7W1</accession>
<evidence type="ECO:0000313" key="2">
    <source>
        <dbReference type="EMBL" id="MCX2978356.1"/>
    </source>
</evidence>
<name>A0ABT3T7W1_9GAMM</name>
<evidence type="ECO:0000313" key="3">
    <source>
        <dbReference type="Proteomes" id="UP001143304"/>
    </source>
</evidence>
<gene>
    <name evidence="2" type="ORF">EYC82_13395</name>
</gene>
<dbReference type="Pfam" id="PF01814">
    <property type="entry name" value="Hemerythrin"/>
    <property type="match status" value="1"/>
</dbReference>
<dbReference type="InterPro" id="IPR012312">
    <property type="entry name" value="Hemerythrin-like"/>
</dbReference>
<dbReference type="PANTHER" id="PTHR39966:SF1">
    <property type="entry name" value="HEMERYTHRIN-LIKE DOMAIN-CONTAINING PROTEIN"/>
    <property type="match status" value="1"/>
</dbReference>
<organism evidence="2 3">
    <name type="scientific">Candidatus Marimicrobium litorale</name>
    <dbReference type="NCBI Taxonomy" id="2518991"/>
    <lineage>
        <taxon>Bacteria</taxon>
        <taxon>Pseudomonadati</taxon>
        <taxon>Pseudomonadota</taxon>
        <taxon>Gammaproteobacteria</taxon>
        <taxon>Cellvibrionales</taxon>
        <taxon>Halieaceae</taxon>
        <taxon>Marimicrobium</taxon>
    </lineage>
</organism>
<dbReference type="Proteomes" id="UP001143304">
    <property type="component" value="Unassembled WGS sequence"/>
</dbReference>
<evidence type="ECO:0000259" key="1">
    <source>
        <dbReference type="Pfam" id="PF01814"/>
    </source>
</evidence>
<feature type="domain" description="Hemerythrin-like" evidence="1">
    <location>
        <begin position="20"/>
        <end position="151"/>
    </location>
</feature>
<dbReference type="PANTHER" id="PTHR39966">
    <property type="entry name" value="BLL2471 PROTEIN-RELATED"/>
    <property type="match status" value="1"/>
</dbReference>